<dbReference type="InterPro" id="IPR041373">
    <property type="entry name" value="RT_RNaseH"/>
</dbReference>
<dbReference type="GO" id="GO:0004190">
    <property type="term" value="F:aspartic-type endopeptidase activity"/>
    <property type="evidence" value="ECO:0007669"/>
    <property type="project" value="UniProtKB-KW"/>
</dbReference>
<keyword evidence="5" id="KW-0064">Aspartyl protease</keyword>
<dbReference type="GO" id="GO:0004519">
    <property type="term" value="F:endonuclease activity"/>
    <property type="evidence" value="ECO:0007669"/>
    <property type="project" value="UniProtKB-KW"/>
</dbReference>
<dbReference type="OrthoDB" id="782197at2759"/>
<keyword evidence="6" id="KW-0255">Endonuclease</keyword>
<reference evidence="10 11" key="1">
    <citation type="journal article" date="2017" name="Genome Biol. Evol.">
        <title>Phytophthora megakarya and P. palmivora, closely related causal agents of cacao black pod rot, underwent increases in genome sizes and gene numbers by different mechanisms.</title>
        <authorList>
            <person name="Ali S.S."/>
            <person name="Shao J."/>
            <person name="Lary D.J."/>
            <person name="Kronmiller B."/>
            <person name="Shen D."/>
            <person name="Strem M.D."/>
            <person name="Amoako-Attah I."/>
            <person name="Akrofi A.Y."/>
            <person name="Begoude B.A."/>
            <person name="Ten Hoopen G.M."/>
            <person name="Coulibaly K."/>
            <person name="Kebe B.I."/>
            <person name="Melnick R.L."/>
            <person name="Guiltinan M.J."/>
            <person name="Tyler B.M."/>
            <person name="Meinhardt L.W."/>
            <person name="Bailey B.A."/>
        </authorList>
    </citation>
    <scope>NUCLEOTIDE SEQUENCE [LARGE SCALE GENOMIC DNA]</scope>
    <source>
        <strain evidence="11">sbr112.9</strain>
    </source>
</reference>
<dbReference type="GO" id="GO:0003964">
    <property type="term" value="F:RNA-directed DNA polymerase activity"/>
    <property type="evidence" value="ECO:0007669"/>
    <property type="project" value="UniProtKB-KW"/>
</dbReference>
<keyword evidence="4" id="KW-0540">Nuclease</keyword>
<dbReference type="InterPro" id="IPR043502">
    <property type="entry name" value="DNA/RNA_pol_sf"/>
</dbReference>
<proteinExistence type="predicted"/>
<name>A0A2P4YDA5_9STRA</name>
<keyword evidence="8 10" id="KW-0695">RNA-directed DNA polymerase</keyword>
<evidence type="ECO:0000313" key="10">
    <source>
        <dbReference type="EMBL" id="POM75689.1"/>
    </source>
</evidence>
<sequence length="261" mass="29614">MLKNKVVTTLILLHFDMDRKPVVLWAISAALLQEHDGVYKSVTFTSRTLKPDEINYGMDDMELLALLRIRDICYSQLVTRSISVLTRHSKLAWLLHSSGLQGRLERLTALLSSWTLEIVKCTNGEDEILGVIAASISPRKGVDFVSIAARKQLRQQLDHAVNKAKYHGLLLHIDLLSDMDRERLILCGDSNFVIRIGIKAALHREDEVVIAIEEDRQDLMTLYRLDELLITKHDVATVNIIAVTRLRKKCRSQVVAKSVKL</sequence>
<keyword evidence="2" id="KW-0808">Transferase</keyword>
<keyword evidence="7" id="KW-0378">Hydrolase</keyword>
<keyword evidence="11" id="KW-1185">Reference proteome</keyword>
<keyword evidence="1" id="KW-0645">Protease</keyword>
<evidence type="ECO:0000259" key="9">
    <source>
        <dbReference type="Pfam" id="PF17917"/>
    </source>
</evidence>
<feature type="domain" description="Reverse transcriptase RNase H-like" evidence="9">
    <location>
        <begin position="25"/>
        <end position="113"/>
    </location>
</feature>
<evidence type="ECO:0000256" key="4">
    <source>
        <dbReference type="ARBA" id="ARBA00022722"/>
    </source>
</evidence>
<dbReference type="InterPro" id="IPR051320">
    <property type="entry name" value="Viral_Replic_Matur_Polypro"/>
</dbReference>
<dbReference type="PANTHER" id="PTHR33064">
    <property type="entry name" value="POL PROTEIN"/>
    <property type="match status" value="1"/>
</dbReference>
<dbReference type="Proteomes" id="UP000237271">
    <property type="component" value="Unassembled WGS sequence"/>
</dbReference>
<evidence type="ECO:0000256" key="3">
    <source>
        <dbReference type="ARBA" id="ARBA00022695"/>
    </source>
</evidence>
<evidence type="ECO:0000256" key="2">
    <source>
        <dbReference type="ARBA" id="ARBA00022679"/>
    </source>
</evidence>
<keyword evidence="3" id="KW-0548">Nucleotidyltransferase</keyword>
<dbReference type="EMBL" id="NCKW01003692">
    <property type="protein sequence ID" value="POM75689.1"/>
    <property type="molecule type" value="Genomic_DNA"/>
</dbReference>
<organism evidence="10 11">
    <name type="scientific">Phytophthora palmivora</name>
    <dbReference type="NCBI Taxonomy" id="4796"/>
    <lineage>
        <taxon>Eukaryota</taxon>
        <taxon>Sar</taxon>
        <taxon>Stramenopiles</taxon>
        <taxon>Oomycota</taxon>
        <taxon>Peronosporomycetes</taxon>
        <taxon>Peronosporales</taxon>
        <taxon>Peronosporaceae</taxon>
        <taxon>Phytophthora</taxon>
    </lineage>
</organism>
<dbReference type="Pfam" id="PF17917">
    <property type="entry name" value="RT_RNaseH"/>
    <property type="match status" value="1"/>
</dbReference>
<dbReference type="SUPFAM" id="SSF56672">
    <property type="entry name" value="DNA/RNA polymerases"/>
    <property type="match status" value="1"/>
</dbReference>
<evidence type="ECO:0000256" key="1">
    <source>
        <dbReference type="ARBA" id="ARBA00022670"/>
    </source>
</evidence>
<dbReference type="GO" id="GO:0006508">
    <property type="term" value="P:proteolysis"/>
    <property type="evidence" value="ECO:0007669"/>
    <property type="project" value="UniProtKB-KW"/>
</dbReference>
<protein>
    <submittedName>
        <fullName evidence="10">Reverse transcriptase</fullName>
    </submittedName>
</protein>
<comment type="caution">
    <text evidence="10">The sequence shown here is derived from an EMBL/GenBank/DDBJ whole genome shotgun (WGS) entry which is preliminary data.</text>
</comment>
<evidence type="ECO:0000256" key="7">
    <source>
        <dbReference type="ARBA" id="ARBA00022801"/>
    </source>
</evidence>
<dbReference type="PANTHER" id="PTHR33064:SF37">
    <property type="entry name" value="RIBONUCLEASE H"/>
    <property type="match status" value="1"/>
</dbReference>
<evidence type="ECO:0000256" key="8">
    <source>
        <dbReference type="ARBA" id="ARBA00022918"/>
    </source>
</evidence>
<evidence type="ECO:0000313" key="11">
    <source>
        <dbReference type="Proteomes" id="UP000237271"/>
    </source>
</evidence>
<accession>A0A2P4YDA5</accession>
<evidence type="ECO:0000256" key="6">
    <source>
        <dbReference type="ARBA" id="ARBA00022759"/>
    </source>
</evidence>
<dbReference type="AlphaFoldDB" id="A0A2P4YDA5"/>
<evidence type="ECO:0000256" key="5">
    <source>
        <dbReference type="ARBA" id="ARBA00022750"/>
    </source>
</evidence>
<gene>
    <name evidence="10" type="ORF">PHPALM_7170</name>
</gene>